<evidence type="ECO:0000313" key="2">
    <source>
        <dbReference type="EMBL" id="MBC5767876.1"/>
    </source>
</evidence>
<evidence type="ECO:0000313" key="3">
    <source>
        <dbReference type="Proteomes" id="UP000596827"/>
    </source>
</evidence>
<name>A0A923ME30_9BURK</name>
<accession>A0A923ME30</accession>
<reference evidence="2" key="1">
    <citation type="submission" date="2020-08" db="EMBL/GenBank/DDBJ databases">
        <title>Ramlibacter sp. GTP1 16S ribosomal RNA gene genome sequencing and assembly.</title>
        <authorList>
            <person name="Kang M."/>
        </authorList>
    </citation>
    <scope>NUCLEOTIDE SEQUENCE</scope>
    <source>
        <strain evidence="2">GTP1</strain>
    </source>
</reference>
<sequence>MTHPRISRAFCALLLAACTMPVLAGPDGQFDDALASYRAARYSEAFGRMMALANRGDADAARIVLFMHQYGPMLYGSYWDLNPQEVDSFREVAMLASNRRAPVFVPYGQARKPAAVKAVRASPGSVK</sequence>
<feature type="chain" id="PRO_5037403784" evidence="1">
    <location>
        <begin position="25"/>
        <end position="127"/>
    </location>
</feature>
<protein>
    <submittedName>
        <fullName evidence="2">Uncharacterized protein</fullName>
    </submittedName>
</protein>
<dbReference type="RefSeq" id="WP_187084363.1">
    <property type="nucleotide sequence ID" value="NZ_JACORU010000013.1"/>
</dbReference>
<dbReference type="AlphaFoldDB" id="A0A923ME30"/>
<organism evidence="2 3">
    <name type="scientific">Ramlibacter albus</name>
    <dbReference type="NCBI Taxonomy" id="2079448"/>
    <lineage>
        <taxon>Bacteria</taxon>
        <taxon>Pseudomonadati</taxon>
        <taxon>Pseudomonadota</taxon>
        <taxon>Betaproteobacteria</taxon>
        <taxon>Burkholderiales</taxon>
        <taxon>Comamonadaceae</taxon>
        <taxon>Ramlibacter</taxon>
    </lineage>
</organism>
<keyword evidence="3" id="KW-1185">Reference proteome</keyword>
<evidence type="ECO:0000256" key="1">
    <source>
        <dbReference type="SAM" id="SignalP"/>
    </source>
</evidence>
<dbReference type="Proteomes" id="UP000596827">
    <property type="component" value="Unassembled WGS sequence"/>
</dbReference>
<gene>
    <name evidence="2" type="ORF">H8R02_25665</name>
</gene>
<proteinExistence type="predicted"/>
<feature type="signal peptide" evidence="1">
    <location>
        <begin position="1"/>
        <end position="24"/>
    </location>
</feature>
<comment type="caution">
    <text evidence="2">The sequence shown here is derived from an EMBL/GenBank/DDBJ whole genome shotgun (WGS) entry which is preliminary data.</text>
</comment>
<dbReference type="EMBL" id="JACORU010000013">
    <property type="protein sequence ID" value="MBC5767876.1"/>
    <property type="molecule type" value="Genomic_DNA"/>
</dbReference>
<keyword evidence="1" id="KW-0732">Signal</keyword>